<evidence type="ECO:0000313" key="2">
    <source>
        <dbReference type="EMBL" id="CAK9866506.1"/>
    </source>
</evidence>
<dbReference type="Proteomes" id="UP001497522">
    <property type="component" value="Chromosome 16"/>
</dbReference>
<name>A0ABP1AVH7_9BRYO</name>
<evidence type="ECO:0000256" key="1">
    <source>
        <dbReference type="SAM" id="MobiDB-lite"/>
    </source>
</evidence>
<proteinExistence type="predicted"/>
<gene>
    <name evidence="2" type="ORF">CSSPJE1EN2_LOCUS9501</name>
</gene>
<keyword evidence="3" id="KW-1185">Reference proteome</keyword>
<dbReference type="EMBL" id="OZ023717">
    <property type="protein sequence ID" value="CAK9866506.1"/>
    <property type="molecule type" value="Genomic_DNA"/>
</dbReference>
<evidence type="ECO:0000313" key="3">
    <source>
        <dbReference type="Proteomes" id="UP001497522"/>
    </source>
</evidence>
<organism evidence="2 3">
    <name type="scientific">Sphagnum jensenii</name>
    <dbReference type="NCBI Taxonomy" id="128206"/>
    <lineage>
        <taxon>Eukaryota</taxon>
        <taxon>Viridiplantae</taxon>
        <taxon>Streptophyta</taxon>
        <taxon>Embryophyta</taxon>
        <taxon>Bryophyta</taxon>
        <taxon>Sphagnophytina</taxon>
        <taxon>Sphagnopsida</taxon>
        <taxon>Sphagnales</taxon>
        <taxon>Sphagnaceae</taxon>
        <taxon>Sphagnum</taxon>
    </lineage>
</organism>
<accession>A0ABP1AVH7</accession>
<reference evidence="2" key="1">
    <citation type="submission" date="2024-03" db="EMBL/GenBank/DDBJ databases">
        <authorList>
            <consortium name="ELIXIR-Norway"/>
            <consortium name="Elixir Norway"/>
        </authorList>
    </citation>
    <scope>NUCLEOTIDE SEQUENCE</scope>
</reference>
<protein>
    <submittedName>
        <fullName evidence="2">Uncharacterized protein</fullName>
    </submittedName>
</protein>
<feature type="region of interest" description="Disordered" evidence="1">
    <location>
        <begin position="1"/>
        <end position="23"/>
    </location>
</feature>
<sequence>MVESARGLQEVKETSAQSISSPAAISDVAVGVSWRAESHTWRDDSKGSAGELAALQHAESQEEGTG</sequence>